<keyword evidence="1 4" id="KW-0808">Transferase</keyword>
<keyword evidence="5" id="KW-1185">Reference proteome</keyword>
<dbReference type="PANTHER" id="PTHR43685">
    <property type="entry name" value="GLYCOSYLTRANSFERASE"/>
    <property type="match status" value="1"/>
</dbReference>
<dbReference type="InterPro" id="IPR029044">
    <property type="entry name" value="Nucleotide-diphossugar_trans"/>
</dbReference>
<reference evidence="4 5" key="1">
    <citation type="journal article" date="2015" name="Stand. Genomic Sci.">
        <title>Genomic Encyclopedia of Bacterial and Archaeal Type Strains, Phase III: the genomes of soil and plant-associated and newly described type strains.</title>
        <authorList>
            <person name="Whitman W.B."/>
            <person name="Woyke T."/>
            <person name="Klenk H.P."/>
            <person name="Zhou Y."/>
            <person name="Lilburn T.G."/>
            <person name="Beck B.J."/>
            <person name="De Vos P."/>
            <person name="Vandamme P."/>
            <person name="Eisen J.A."/>
            <person name="Garrity G."/>
            <person name="Hugenholtz P."/>
            <person name="Kyrpides N.C."/>
        </authorList>
    </citation>
    <scope>NUCLEOTIDE SEQUENCE [LARGE SCALE GENOMIC DNA]</scope>
    <source>
        <strain evidence="4 5">CGMCC 1.10821</strain>
    </source>
</reference>
<gene>
    <name evidence="4" type="ORF">IP90_00211</name>
</gene>
<dbReference type="RefSeq" id="WP_144897763.1">
    <property type="nucleotide sequence ID" value="NZ_VLKN01000001.1"/>
</dbReference>
<dbReference type="Pfam" id="PF02709">
    <property type="entry name" value="Glyco_transf_7C"/>
    <property type="match status" value="1"/>
</dbReference>
<sequence>MRCSLLVTTYNWKQALAAVLASVRRQTRLPDEVIVADDGSREDTRDLLLARARDFPTALRHVWQQDLGFRAASIRNRAIAASRGDYVVCIDGDMVLHPDFIADHLALSETGSFLQGGRLQATADYTRRLLAGERPSFAPWMPVDFTATHGDERRHSLRWPWMARHKARSAHAGVTVMSCNMSFWRADLIRVNGFDERMEGYGSEDLEIDARLRNANVRRRRLKFAGLAVHLLHDSRAPVDPEDLSLPNNRVLQETIRHATTRCELGINQYIDEYRLPLPDLRDAATVN</sequence>
<proteinExistence type="predicted"/>
<dbReference type="Pfam" id="PF00535">
    <property type="entry name" value="Glycos_transf_2"/>
    <property type="match status" value="1"/>
</dbReference>
<dbReference type="SUPFAM" id="SSF53448">
    <property type="entry name" value="Nucleotide-diphospho-sugar transferases"/>
    <property type="match status" value="1"/>
</dbReference>
<dbReference type="Gene3D" id="3.90.550.10">
    <property type="entry name" value="Spore Coat Polysaccharide Biosynthesis Protein SpsA, Chain A"/>
    <property type="match status" value="1"/>
</dbReference>
<dbReference type="PANTHER" id="PTHR43685:SF3">
    <property type="entry name" value="SLR2126 PROTEIN"/>
    <property type="match status" value="1"/>
</dbReference>
<dbReference type="InterPro" id="IPR001173">
    <property type="entry name" value="Glyco_trans_2-like"/>
</dbReference>
<feature type="domain" description="Glycosyltransferase 2-like" evidence="2">
    <location>
        <begin position="4"/>
        <end position="121"/>
    </location>
</feature>
<dbReference type="Proteomes" id="UP000315167">
    <property type="component" value="Unassembled WGS sequence"/>
</dbReference>
<comment type="caution">
    <text evidence="4">The sequence shown here is derived from an EMBL/GenBank/DDBJ whole genome shotgun (WGS) entry which is preliminary data.</text>
</comment>
<evidence type="ECO:0000259" key="3">
    <source>
        <dbReference type="Pfam" id="PF02709"/>
    </source>
</evidence>
<dbReference type="EMBL" id="VLKN01000001">
    <property type="protein sequence ID" value="TWI05949.1"/>
    <property type="molecule type" value="Genomic_DNA"/>
</dbReference>
<dbReference type="CDD" id="cd06420">
    <property type="entry name" value="GT2_Chondriotin_Pol_N"/>
    <property type="match status" value="1"/>
</dbReference>
<dbReference type="GO" id="GO:0016740">
    <property type="term" value="F:transferase activity"/>
    <property type="evidence" value="ECO:0007669"/>
    <property type="project" value="UniProtKB-KW"/>
</dbReference>
<name>A0A562LE33_9GAMM</name>
<dbReference type="InterPro" id="IPR027791">
    <property type="entry name" value="Galactosyl_T_C"/>
</dbReference>
<dbReference type="OrthoDB" id="9801954at2"/>
<organism evidence="4 5">
    <name type="scientific">Luteimonas cucumeris</name>
    <dbReference type="NCBI Taxonomy" id="985012"/>
    <lineage>
        <taxon>Bacteria</taxon>
        <taxon>Pseudomonadati</taxon>
        <taxon>Pseudomonadota</taxon>
        <taxon>Gammaproteobacteria</taxon>
        <taxon>Lysobacterales</taxon>
        <taxon>Lysobacteraceae</taxon>
        <taxon>Luteimonas</taxon>
    </lineage>
</organism>
<evidence type="ECO:0000259" key="2">
    <source>
        <dbReference type="Pfam" id="PF00535"/>
    </source>
</evidence>
<protein>
    <submittedName>
        <fullName evidence="4">Glycosyltransferase involved in cell wall biosynthesis</fullName>
    </submittedName>
</protein>
<evidence type="ECO:0000313" key="4">
    <source>
        <dbReference type="EMBL" id="TWI05949.1"/>
    </source>
</evidence>
<evidence type="ECO:0000313" key="5">
    <source>
        <dbReference type="Proteomes" id="UP000315167"/>
    </source>
</evidence>
<dbReference type="InterPro" id="IPR050834">
    <property type="entry name" value="Glycosyltransf_2"/>
</dbReference>
<dbReference type="AlphaFoldDB" id="A0A562LE33"/>
<accession>A0A562LE33</accession>
<evidence type="ECO:0000256" key="1">
    <source>
        <dbReference type="ARBA" id="ARBA00022679"/>
    </source>
</evidence>
<feature type="domain" description="Galactosyltransferase C-terminal" evidence="3">
    <location>
        <begin position="175"/>
        <end position="233"/>
    </location>
</feature>